<evidence type="ECO:0000256" key="4">
    <source>
        <dbReference type="ARBA" id="ARBA00010858"/>
    </source>
</evidence>
<dbReference type="EMBL" id="KK784988">
    <property type="protein sequence ID" value="KDO55166.1"/>
    <property type="molecule type" value="Genomic_DNA"/>
</dbReference>
<reference evidence="11 12" key="1">
    <citation type="submission" date="2014-04" db="EMBL/GenBank/DDBJ databases">
        <authorList>
            <consortium name="International Citrus Genome Consortium"/>
            <person name="Gmitter F."/>
            <person name="Chen C."/>
            <person name="Farmerie W."/>
            <person name="Harkins T."/>
            <person name="Desany B."/>
            <person name="Mohiuddin M."/>
            <person name="Kodira C."/>
            <person name="Borodovsky M."/>
            <person name="Lomsadze A."/>
            <person name="Burns P."/>
            <person name="Jenkins J."/>
            <person name="Prochnik S."/>
            <person name="Shu S."/>
            <person name="Chapman J."/>
            <person name="Pitluck S."/>
            <person name="Schmutz J."/>
            <person name="Rokhsar D."/>
        </authorList>
    </citation>
    <scope>NUCLEOTIDE SEQUENCE</scope>
</reference>
<protein>
    <recommendedName>
        <fullName evidence="13">Oleosin</fullName>
    </recommendedName>
</protein>
<keyword evidence="6 10" id="KW-0812">Transmembrane</keyword>
<evidence type="ECO:0000313" key="11">
    <source>
        <dbReference type="EMBL" id="KDO55166.1"/>
    </source>
</evidence>
<dbReference type="eggNOG" id="ENOG502S1R0">
    <property type="taxonomic scope" value="Eukaryota"/>
</dbReference>
<organism evidence="11 12">
    <name type="scientific">Citrus sinensis</name>
    <name type="common">Sweet orange</name>
    <name type="synonym">Citrus aurantium var. sinensis</name>
    <dbReference type="NCBI Taxonomy" id="2711"/>
    <lineage>
        <taxon>Eukaryota</taxon>
        <taxon>Viridiplantae</taxon>
        <taxon>Streptophyta</taxon>
        <taxon>Embryophyta</taxon>
        <taxon>Tracheophyta</taxon>
        <taxon>Spermatophyta</taxon>
        <taxon>Magnoliopsida</taxon>
        <taxon>eudicotyledons</taxon>
        <taxon>Gunneridae</taxon>
        <taxon>Pentapetalae</taxon>
        <taxon>rosids</taxon>
        <taxon>malvids</taxon>
        <taxon>Sapindales</taxon>
        <taxon>Rutaceae</taxon>
        <taxon>Aurantioideae</taxon>
        <taxon>Citrus</taxon>
    </lineage>
</organism>
<dbReference type="InterPro" id="IPR000136">
    <property type="entry name" value="Oleosin"/>
</dbReference>
<proteinExistence type="inferred from homology"/>
<dbReference type="GO" id="GO:0050826">
    <property type="term" value="P:response to freezing"/>
    <property type="evidence" value="ECO:0000318"/>
    <property type="project" value="GO_Central"/>
</dbReference>
<evidence type="ECO:0000256" key="2">
    <source>
        <dbReference type="ARBA" id="ARBA00004141"/>
    </source>
</evidence>
<feature type="region of interest" description="Disordered" evidence="9">
    <location>
        <begin position="1"/>
        <end position="31"/>
    </location>
</feature>
<dbReference type="AlphaFoldDB" id="A0A067EW86"/>
<evidence type="ECO:0000256" key="5">
    <source>
        <dbReference type="ARBA" id="ARBA00022677"/>
    </source>
</evidence>
<dbReference type="GO" id="GO:0012511">
    <property type="term" value="C:monolayer-surrounded lipid storage body"/>
    <property type="evidence" value="ECO:0000318"/>
    <property type="project" value="GO_Central"/>
</dbReference>
<evidence type="ECO:0000256" key="7">
    <source>
        <dbReference type="ARBA" id="ARBA00022989"/>
    </source>
</evidence>
<keyword evidence="5" id="KW-0551">Lipid droplet</keyword>
<evidence type="ECO:0000313" key="12">
    <source>
        <dbReference type="Proteomes" id="UP000027120"/>
    </source>
</evidence>
<dbReference type="Proteomes" id="UP000027120">
    <property type="component" value="Unassembled WGS sequence"/>
</dbReference>
<keyword evidence="7 10" id="KW-1133">Transmembrane helix</keyword>
<keyword evidence="8 10" id="KW-0472">Membrane</keyword>
<accession>A0A067EW86</accession>
<gene>
    <name evidence="11" type="ORF">CISIN_1g041202mg</name>
</gene>
<dbReference type="KEGG" id="cit:102623125"/>
<evidence type="ECO:0000256" key="6">
    <source>
        <dbReference type="ARBA" id="ARBA00022692"/>
    </source>
</evidence>
<evidence type="ECO:0000256" key="3">
    <source>
        <dbReference type="ARBA" id="ARBA00004502"/>
    </source>
</evidence>
<comment type="function">
    <text evidence="1">May have a structural role to stabilize the lipid body during desiccation of the seed by preventing coalescence of the oil. Probably interacts with both lipid and phospholipid moieties of lipid bodies. May also provide recognition signals for specific lipase anchorage in lipolysis during seedling growth.</text>
</comment>
<dbReference type="GO" id="GO:0019915">
    <property type="term" value="P:lipid storage"/>
    <property type="evidence" value="ECO:0000318"/>
    <property type="project" value="GO_Central"/>
</dbReference>
<dbReference type="PaxDb" id="2711-XP_006470260.1"/>
<sequence>MAERDRPQPHQLQVHPQQHGKSLMGQRGAAGGGPSASKVLAVLAMLPLGGTFLALAGVALTGTIIGLCVTTPLFIIFSPVIVPAAIVLALAVTGFLTSGAFGLTALSSLSWVLSILRQKTGSVPEMADQAKKRVAGMADYVGQKTKEVGQDIQSKVHEAGGKTGRT</sequence>
<dbReference type="STRING" id="2711.A0A067EW86"/>
<dbReference type="GO" id="GO:0016020">
    <property type="term" value="C:membrane"/>
    <property type="evidence" value="ECO:0007669"/>
    <property type="project" value="UniProtKB-SubCell"/>
</dbReference>
<feature type="transmembrane region" description="Helical" evidence="10">
    <location>
        <begin position="73"/>
        <end position="92"/>
    </location>
</feature>
<evidence type="ECO:0000256" key="1">
    <source>
        <dbReference type="ARBA" id="ARBA00002582"/>
    </source>
</evidence>
<keyword evidence="12" id="KW-1185">Reference proteome</keyword>
<evidence type="ECO:0000256" key="9">
    <source>
        <dbReference type="SAM" id="MobiDB-lite"/>
    </source>
</evidence>
<evidence type="ECO:0008006" key="13">
    <source>
        <dbReference type="Google" id="ProtNLM"/>
    </source>
</evidence>
<comment type="subcellular location">
    <subcellularLocation>
        <location evidence="3">Lipid droplet</location>
    </subcellularLocation>
    <subcellularLocation>
        <location evidence="2">Membrane</location>
        <topology evidence="2">Multi-pass membrane protein</topology>
    </subcellularLocation>
</comment>
<dbReference type="Pfam" id="PF01277">
    <property type="entry name" value="Oleosin"/>
    <property type="match status" value="1"/>
</dbReference>
<name>A0A067EW86_CITSI</name>
<feature type="compositionally biased region" description="Low complexity" evidence="9">
    <location>
        <begin position="9"/>
        <end position="19"/>
    </location>
</feature>
<dbReference type="PANTHER" id="PTHR33203:SF63">
    <property type="entry name" value="OLEOSIN 18.2 KDA"/>
    <property type="match status" value="1"/>
</dbReference>
<dbReference type="PANTHER" id="PTHR33203">
    <property type="entry name" value="OLEOSIN"/>
    <property type="match status" value="1"/>
</dbReference>
<evidence type="ECO:0000256" key="10">
    <source>
        <dbReference type="SAM" id="Phobius"/>
    </source>
</evidence>
<comment type="similarity">
    <text evidence="4">Belongs to the oleosin family.</text>
</comment>
<dbReference type="GO" id="GO:0010344">
    <property type="term" value="P:seed oilbody biogenesis"/>
    <property type="evidence" value="ECO:0000318"/>
    <property type="project" value="GO_Central"/>
</dbReference>
<feature type="transmembrane region" description="Helical" evidence="10">
    <location>
        <begin position="39"/>
        <end position="61"/>
    </location>
</feature>
<evidence type="ECO:0000256" key="8">
    <source>
        <dbReference type="ARBA" id="ARBA00023136"/>
    </source>
</evidence>
<feature type="transmembrane region" description="Helical" evidence="10">
    <location>
        <begin position="98"/>
        <end position="116"/>
    </location>
</feature>